<protein>
    <submittedName>
        <fullName evidence="3">Aste57867_11294 protein</fullName>
    </submittedName>
</protein>
<organism evidence="3 4">
    <name type="scientific">Aphanomyces stellatus</name>
    <dbReference type="NCBI Taxonomy" id="120398"/>
    <lineage>
        <taxon>Eukaryota</taxon>
        <taxon>Sar</taxon>
        <taxon>Stramenopiles</taxon>
        <taxon>Oomycota</taxon>
        <taxon>Saprolegniomycetes</taxon>
        <taxon>Saprolegniales</taxon>
        <taxon>Verrucalvaceae</taxon>
        <taxon>Aphanomyces</taxon>
    </lineage>
</organism>
<gene>
    <name evidence="3" type="primary">Aste57867_11294</name>
    <name evidence="2" type="ORF">As57867_011252</name>
    <name evidence="3" type="ORF">ASTE57867_11294</name>
</gene>
<sequence>MIRCRLQSLHFARPRVRLGSNKSSTMQAAVHEANHRTLHDTALQLKTLQLLEVIRPKHVVKHVDRLHVSIGPHTRRMHTDAVARRTSDGSVAAMMTKAAESNTSLWLVAGSLAWACAGATSVASMVRNDSWKEEKPMETTSLRGMQWRDEDSAAQSDETQEREPPPVMRKRTKTLGSRLAMWALRHLHDEAYEELTSPYEHVSDIHME</sequence>
<dbReference type="EMBL" id="VJMH01005270">
    <property type="protein sequence ID" value="KAF0698046.1"/>
    <property type="molecule type" value="Genomic_DNA"/>
</dbReference>
<feature type="region of interest" description="Disordered" evidence="1">
    <location>
        <begin position="132"/>
        <end position="169"/>
    </location>
</feature>
<accession>A0A485KUF5</accession>
<dbReference type="OrthoDB" id="79258at2759"/>
<proteinExistence type="predicted"/>
<evidence type="ECO:0000313" key="3">
    <source>
        <dbReference type="EMBL" id="VFT88156.1"/>
    </source>
</evidence>
<dbReference type="Proteomes" id="UP000332933">
    <property type="component" value="Unassembled WGS sequence"/>
</dbReference>
<evidence type="ECO:0000256" key="1">
    <source>
        <dbReference type="SAM" id="MobiDB-lite"/>
    </source>
</evidence>
<evidence type="ECO:0000313" key="2">
    <source>
        <dbReference type="EMBL" id="KAF0698046.1"/>
    </source>
</evidence>
<name>A0A485KUF5_9STRA</name>
<reference evidence="2" key="2">
    <citation type="submission" date="2019-06" db="EMBL/GenBank/DDBJ databases">
        <title>Genomics analysis of Aphanomyces spp. identifies a new class of oomycete effector associated with host adaptation.</title>
        <authorList>
            <person name="Gaulin E."/>
        </authorList>
    </citation>
    <scope>NUCLEOTIDE SEQUENCE</scope>
    <source>
        <strain evidence="2">CBS 578.67</strain>
    </source>
</reference>
<reference evidence="3 4" key="1">
    <citation type="submission" date="2019-03" db="EMBL/GenBank/DDBJ databases">
        <authorList>
            <person name="Gaulin E."/>
            <person name="Dumas B."/>
        </authorList>
    </citation>
    <scope>NUCLEOTIDE SEQUENCE [LARGE SCALE GENOMIC DNA]</scope>
    <source>
        <strain evidence="3">CBS 568.67</strain>
    </source>
</reference>
<keyword evidence="4" id="KW-1185">Reference proteome</keyword>
<dbReference type="AlphaFoldDB" id="A0A485KUF5"/>
<evidence type="ECO:0000313" key="4">
    <source>
        <dbReference type="Proteomes" id="UP000332933"/>
    </source>
</evidence>
<dbReference type="EMBL" id="CAADRA010005291">
    <property type="protein sequence ID" value="VFT88156.1"/>
    <property type="molecule type" value="Genomic_DNA"/>
</dbReference>